<dbReference type="AlphaFoldDB" id="A0AA36DFG4"/>
<dbReference type="GO" id="GO:0000422">
    <property type="term" value="P:autophagy of mitochondrion"/>
    <property type="evidence" value="ECO:0007669"/>
    <property type="project" value="TreeGrafter"/>
</dbReference>
<evidence type="ECO:0000313" key="8">
    <source>
        <dbReference type="EMBL" id="CAJ0585506.1"/>
    </source>
</evidence>
<dbReference type="PANTHER" id="PTHR14957:SF1">
    <property type="entry name" value="UBIQUITIN-LIKE-CONJUGATING ENZYME ATG10"/>
    <property type="match status" value="1"/>
</dbReference>
<evidence type="ECO:0000256" key="7">
    <source>
        <dbReference type="SAM" id="MobiDB-lite"/>
    </source>
</evidence>
<keyword evidence="3" id="KW-0808">Transferase</keyword>
<dbReference type="EMBL" id="CATQJA010002706">
    <property type="protein sequence ID" value="CAJ0585506.1"/>
    <property type="molecule type" value="Genomic_DNA"/>
</dbReference>
<dbReference type="Pfam" id="PF03987">
    <property type="entry name" value="Autophagy_act_C"/>
    <property type="match status" value="1"/>
</dbReference>
<gene>
    <name evidence="8" type="ORF">MSPICULIGERA_LOCUS23525</name>
</gene>
<protein>
    <recommendedName>
        <fullName evidence="2">Ubiquitin-like-conjugating enzyme ATG10</fullName>
    </recommendedName>
    <alternativeName>
        <fullName evidence="6">Autophagy-related protein 10</fullName>
    </alternativeName>
</protein>
<evidence type="ECO:0000256" key="4">
    <source>
        <dbReference type="ARBA" id="ARBA00022786"/>
    </source>
</evidence>
<dbReference type="Proteomes" id="UP001177023">
    <property type="component" value="Unassembled WGS sequence"/>
</dbReference>
<accession>A0AA36DFG4</accession>
<proteinExistence type="inferred from homology"/>
<evidence type="ECO:0000256" key="5">
    <source>
        <dbReference type="ARBA" id="ARBA00023006"/>
    </source>
</evidence>
<evidence type="ECO:0000256" key="1">
    <source>
        <dbReference type="ARBA" id="ARBA00005696"/>
    </source>
</evidence>
<dbReference type="Gene3D" id="3.30.1460.50">
    <property type="match status" value="1"/>
</dbReference>
<keyword evidence="5" id="KW-0072">Autophagy</keyword>
<dbReference type="GO" id="GO:0061651">
    <property type="term" value="F:Atg12 conjugating enzyme activity"/>
    <property type="evidence" value="ECO:0007669"/>
    <property type="project" value="TreeGrafter"/>
</dbReference>
<feature type="region of interest" description="Disordered" evidence="7">
    <location>
        <begin position="191"/>
        <end position="219"/>
    </location>
</feature>
<dbReference type="PANTHER" id="PTHR14957">
    <property type="entry name" value="UBIQUITIN-LIKE-CONJUGATING ENZYME ATG10"/>
    <property type="match status" value="1"/>
</dbReference>
<reference evidence="8" key="1">
    <citation type="submission" date="2023-06" db="EMBL/GenBank/DDBJ databases">
        <authorList>
            <person name="Delattre M."/>
        </authorList>
    </citation>
    <scope>NUCLEOTIDE SEQUENCE</scope>
    <source>
        <strain evidence="8">AF72</strain>
    </source>
</reference>
<dbReference type="GO" id="GO:0032446">
    <property type="term" value="P:protein modification by small protein conjugation"/>
    <property type="evidence" value="ECO:0007669"/>
    <property type="project" value="TreeGrafter"/>
</dbReference>
<comment type="similarity">
    <text evidence="1">Belongs to the ATG10 family.</text>
</comment>
<evidence type="ECO:0000256" key="3">
    <source>
        <dbReference type="ARBA" id="ARBA00022679"/>
    </source>
</evidence>
<dbReference type="GO" id="GO:0000045">
    <property type="term" value="P:autophagosome assembly"/>
    <property type="evidence" value="ECO:0007669"/>
    <property type="project" value="TreeGrafter"/>
</dbReference>
<keyword evidence="9" id="KW-1185">Reference proteome</keyword>
<keyword evidence="4" id="KW-0833">Ubl conjugation pathway</keyword>
<name>A0AA36DFG4_9BILA</name>
<feature type="non-terminal residue" evidence="8">
    <location>
        <position position="219"/>
    </location>
</feature>
<evidence type="ECO:0000256" key="6">
    <source>
        <dbReference type="ARBA" id="ARBA00029833"/>
    </source>
</evidence>
<dbReference type="GO" id="GO:0005829">
    <property type="term" value="C:cytosol"/>
    <property type="evidence" value="ECO:0007669"/>
    <property type="project" value="TreeGrafter"/>
</dbReference>
<organism evidence="8 9">
    <name type="scientific">Mesorhabditis spiculigera</name>
    <dbReference type="NCBI Taxonomy" id="96644"/>
    <lineage>
        <taxon>Eukaryota</taxon>
        <taxon>Metazoa</taxon>
        <taxon>Ecdysozoa</taxon>
        <taxon>Nematoda</taxon>
        <taxon>Chromadorea</taxon>
        <taxon>Rhabditida</taxon>
        <taxon>Rhabditina</taxon>
        <taxon>Rhabditomorpha</taxon>
        <taxon>Rhabditoidea</taxon>
        <taxon>Rhabditidae</taxon>
        <taxon>Mesorhabditinae</taxon>
        <taxon>Mesorhabditis</taxon>
    </lineage>
</organism>
<dbReference type="InterPro" id="IPR007135">
    <property type="entry name" value="Atg3/Atg10"/>
</dbReference>
<evidence type="ECO:0000313" key="9">
    <source>
        <dbReference type="Proteomes" id="UP001177023"/>
    </source>
</evidence>
<comment type="caution">
    <text evidence="8">The sequence shown here is derived from an EMBL/GenBank/DDBJ whole genome shotgun (WGS) entry which is preliminary data.</text>
</comment>
<evidence type="ECO:0000256" key="2">
    <source>
        <dbReference type="ARBA" id="ARBA00021099"/>
    </source>
</evidence>
<sequence length="219" mass="24813">MPQGHTPRYLGDLTGFVALMDEYSKEKWTLNKWESGFWLKQSVMVRLGGEPLNRQCHILRCAIRDCPVLWFNFYHRDGRPLRLDEIRALLARRGNFDSDAYFKNVTQEPHPYYGVLFFFVDPAETPGRMAEMPGHGNYIVRWLSVYGPPIDLRLPDEVLLAAGLTPSRPSSLNGCSAFEPFEKPICESINEENEDERETIVSSADTGDSAHDSPVSSGS</sequence>